<dbReference type="Proteomes" id="UP000028027">
    <property type="component" value="Unassembled WGS sequence"/>
</dbReference>
<evidence type="ECO:0000313" key="2">
    <source>
        <dbReference type="Proteomes" id="UP000028027"/>
    </source>
</evidence>
<reference evidence="1 2" key="1">
    <citation type="submission" date="2014-06" db="EMBL/GenBank/DDBJ databases">
        <authorList>
            <person name="Ngugi D.K."/>
            <person name="Blom J."/>
            <person name="Alam I."/>
            <person name="Rashid M."/>
            <person name="Ba Alawi W."/>
            <person name="Zhang G."/>
            <person name="Hikmawan T."/>
            <person name="Guan Y."/>
            <person name="Antunes A."/>
            <person name="Siam R."/>
            <person name="Eldorry H."/>
            <person name="Bajic V."/>
            <person name="Stingl U."/>
        </authorList>
    </citation>
    <scope>NUCLEOTIDE SEQUENCE [LARGE SCALE GENOMIC DNA]</scope>
    <source>
        <strain evidence="1">SCGC AAA799-E16</strain>
    </source>
</reference>
<gene>
    <name evidence="1" type="ORF">AAA799E16_00235</name>
</gene>
<evidence type="ECO:0000313" key="1">
    <source>
        <dbReference type="EMBL" id="KER07070.1"/>
    </source>
</evidence>
<accession>A0A081S817</accession>
<dbReference type="AlphaFoldDB" id="A0A081S817"/>
<sequence length="128" mass="14582">SLKYSAKDLLNKKVEIPEGMTEEDKICSNDFIGLTNHKAGADAKLRTRTQDYKKDWNKRGIIQFKNERIAILQRVWGSQVEFIAAYDDLTKEGYRCVAHDEGKEGGSGMGATGGVNSYFYFQKMEYVR</sequence>
<keyword evidence="2" id="KW-1185">Reference proteome</keyword>
<protein>
    <submittedName>
        <fullName evidence="1">Uncharacterized protein</fullName>
    </submittedName>
</protein>
<proteinExistence type="predicted"/>
<organism evidence="1 2">
    <name type="scientific">Marine Group I thaumarchaeote SCGC AAA799-E16</name>
    <dbReference type="NCBI Taxonomy" id="1502292"/>
    <lineage>
        <taxon>Archaea</taxon>
        <taxon>Nitrososphaerota</taxon>
        <taxon>Marine Group I</taxon>
    </lineage>
</organism>
<feature type="non-terminal residue" evidence="1">
    <location>
        <position position="1"/>
    </location>
</feature>
<comment type="caution">
    <text evidence="1">The sequence shown here is derived from an EMBL/GenBank/DDBJ whole genome shotgun (WGS) entry which is preliminary data.</text>
</comment>
<name>A0A081S817_9ARCH</name>
<dbReference type="EMBL" id="JNVL01000002">
    <property type="protein sequence ID" value="KER07070.1"/>
    <property type="molecule type" value="Genomic_DNA"/>
</dbReference>